<keyword evidence="1" id="KW-1133">Transmembrane helix</keyword>
<evidence type="ECO:0000256" key="1">
    <source>
        <dbReference type="SAM" id="Phobius"/>
    </source>
</evidence>
<feature type="transmembrane region" description="Helical" evidence="1">
    <location>
        <begin position="36"/>
        <end position="54"/>
    </location>
</feature>
<feature type="transmembrane region" description="Helical" evidence="1">
    <location>
        <begin position="74"/>
        <end position="92"/>
    </location>
</feature>
<evidence type="ECO:0000313" key="2">
    <source>
        <dbReference type="EMBL" id="CAB4594973.1"/>
    </source>
</evidence>
<sequence>MGATGLQAVTYMVENMHLPPPLVSDSAPVGSGWRTVSFVSSILTLCCLICVAVSSRTIGRPTWWLGPSSNPAPVFFILVPAALVVIPLVATFRQSPQMPLISGVCAVSLMATAIPDIASTPAIALAVVVIGFAGLLQSIALVVVTRHYR</sequence>
<protein>
    <submittedName>
        <fullName evidence="2">Unannotated protein</fullName>
    </submittedName>
</protein>
<dbReference type="EMBL" id="CAEZUL010000027">
    <property type="protein sequence ID" value="CAB4594973.1"/>
    <property type="molecule type" value="Genomic_DNA"/>
</dbReference>
<proteinExistence type="predicted"/>
<feature type="transmembrane region" description="Helical" evidence="1">
    <location>
        <begin position="123"/>
        <end position="144"/>
    </location>
</feature>
<keyword evidence="1" id="KW-0472">Membrane</keyword>
<reference evidence="2" key="1">
    <citation type="submission" date="2020-05" db="EMBL/GenBank/DDBJ databases">
        <authorList>
            <person name="Chiriac C."/>
            <person name="Salcher M."/>
            <person name="Ghai R."/>
            <person name="Kavagutti S V."/>
        </authorList>
    </citation>
    <scope>NUCLEOTIDE SEQUENCE</scope>
</reference>
<feature type="transmembrane region" description="Helical" evidence="1">
    <location>
        <begin position="99"/>
        <end position="117"/>
    </location>
</feature>
<dbReference type="AlphaFoldDB" id="A0A6J6G6J3"/>
<accession>A0A6J6G6J3</accession>
<gene>
    <name evidence="2" type="ORF">UFOPK1808_00381</name>
</gene>
<organism evidence="2">
    <name type="scientific">freshwater metagenome</name>
    <dbReference type="NCBI Taxonomy" id="449393"/>
    <lineage>
        <taxon>unclassified sequences</taxon>
        <taxon>metagenomes</taxon>
        <taxon>ecological metagenomes</taxon>
    </lineage>
</organism>
<name>A0A6J6G6J3_9ZZZZ</name>
<keyword evidence="1" id="KW-0812">Transmembrane</keyword>